<organism evidence="8 9">
    <name type="scientific">Mycobacterium palustre</name>
    <dbReference type="NCBI Taxonomy" id="153971"/>
    <lineage>
        <taxon>Bacteria</taxon>
        <taxon>Bacillati</taxon>
        <taxon>Actinomycetota</taxon>
        <taxon>Actinomycetes</taxon>
        <taxon>Mycobacteriales</taxon>
        <taxon>Mycobacteriaceae</taxon>
        <taxon>Mycobacterium</taxon>
        <taxon>Mycobacterium simiae complex</taxon>
    </lineage>
</organism>
<dbReference type="AlphaFoldDB" id="A0A1X1ZTU8"/>
<evidence type="ECO:0000313" key="8">
    <source>
        <dbReference type="EMBL" id="ORW26748.1"/>
    </source>
</evidence>
<dbReference type="GO" id="GO:0005886">
    <property type="term" value="C:plasma membrane"/>
    <property type="evidence" value="ECO:0007669"/>
    <property type="project" value="UniProtKB-SubCell"/>
</dbReference>
<evidence type="ECO:0000256" key="6">
    <source>
        <dbReference type="ARBA" id="ARBA00023136"/>
    </source>
</evidence>
<dbReference type="RefSeq" id="WP_142281064.1">
    <property type="nucleotide sequence ID" value="NZ_JACKRZ010000366.1"/>
</dbReference>
<feature type="chain" id="PRO_5038751668" description="Transmembrane protein, MmpS5_2" evidence="7">
    <location>
        <begin position="28"/>
        <end position="115"/>
    </location>
</feature>
<keyword evidence="6" id="KW-0472">Membrane</keyword>
<comment type="subcellular location">
    <subcellularLocation>
        <location evidence="1">Cell membrane</location>
    </subcellularLocation>
</comment>
<evidence type="ECO:0000256" key="7">
    <source>
        <dbReference type="SAM" id="SignalP"/>
    </source>
</evidence>
<dbReference type="STRING" id="153971.AWC19_03440"/>
<keyword evidence="3" id="KW-1003">Cell membrane</keyword>
<evidence type="ECO:0008006" key="10">
    <source>
        <dbReference type="Google" id="ProtNLM"/>
    </source>
</evidence>
<comment type="caution">
    <text evidence="8">The sequence shown here is derived from an EMBL/GenBank/DDBJ whole genome shotgun (WGS) entry which is preliminary data.</text>
</comment>
<keyword evidence="5" id="KW-1133">Transmembrane helix</keyword>
<dbReference type="EMBL" id="LQPJ01000076">
    <property type="protein sequence ID" value="ORW26748.1"/>
    <property type="molecule type" value="Genomic_DNA"/>
</dbReference>
<feature type="signal peptide" evidence="7">
    <location>
        <begin position="1"/>
        <end position="27"/>
    </location>
</feature>
<dbReference type="InterPro" id="IPR008693">
    <property type="entry name" value="MmpS"/>
</dbReference>
<proteinExistence type="inferred from homology"/>
<comment type="similarity">
    <text evidence="2">Belongs to the MmpS family.</text>
</comment>
<dbReference type="Proteomes" id="UP000193529">
    <property type="component" value="Unassembled WGS sequence"/>
</dbReference>
<evidence type="ECO:0000313" key="9">
    <source>
        <dbReference type="Proteomes" id="UP000193529"/>
    </source>
</evidence>
<dbReference type="InterPro" id="IPR038468">
    <property type="entry name" value="MmpS_C"/>
</dbReference>
<evidence type="ECO:0000256" key="4">
    <source>
        <dbReference type="ARBA" id="ARBA00022692"/>
    </source>
</evidence>
<evidence type="ECO:0000256" key="3">
    <source>
        <dbReference type="ARBA" id="ARBA00022475"/>
    </source>
</evidence>
<evidence type="ECO:0000256" key="1">
    <source>
        <dbReference type="ARBA" id="ARBA00004236"/>
    </source>
</evidence>
<gene>
    <name evidence="8" type="ORF">AWC19_03440</name>
</gene>
<accession>A0A1X1ZTU8</accession>
<keyword evidence="4" id="KW-0812">Transmembrane</keyword>
<dbReference type="Pfam" id="PF05423">
    <property type="entry name" value="Mycobact_memb"/>
    <property type="match status" value="1"/>
</dbReference>
<dbReference type="Gene3D" id="2.60.40.2880">
    <property type="entry name" value="MmpS1-5, C-terminal soluble domain"/>
    <property type="match status" value="1"/>
</dbReference>
<protein>
    <recommendedName>
        <fullName evidence="10">Transmembrane protein, MmpS5_2</fullName>
    </recommendedName>
</protein>
<evidence type="ECO:0000256" key="2">
    <source>
        <dbReference type="ARBA" id="ARBA00007531"/>
    </source>
</evidence>
<dbReference type="OrthoDB" id="3694999at2"/>
<evidence type="ECO:0000256" key="5">
    <source>
        <dbReference type="ARBA" id="ARBA00022989"/>
    </source>
</evidence>
<name>A0A1X1ZTU8_9MYCO</name>
<keyword evidence="7" id="KW-0732">Signal</keyword>
<keyword evidence="9" id="KW-1185">Reference proteome</keyword>
<reference evidence="8 9" key="1">
    <citation type="submission" date="2016-01" db="EMBL/GenBank/DDBJ databases">
        <title>The new phylogeny of the genus Mycobacterium.</title>
        <authorList>
            <person name="Tarcisio F."/>
            <person name="Conor M."/>
            <person name="Antonella G."/>
            <person name="Elisabetta G."/>
            <person name="Giulia F.S."/>
            <person name="Sara T."/>
            <person name="Anna F."/>
            <person name="Clotilde B."/>
            <person name="Roberto B."/>
            <person name="Veronica D.S."/>
            <person name="Fabio R."/>
            <person name="Monica P."/>
            <person name="Olivier J."/>
            <person name="Enrico T."/>
            <person name="Nicola S."/>
        </authorList>
    </citation>
    <scope>NUCLEOTIDE SEQUENCE [LARGE SCALE GENOMIC DNA]</scope>
    <source>
        <strain evidence="8 9">DSM 44572</strain>
    </source>
</reference>
<sequence length="115" mass="11866">MTSHLRGPAILLAVGVGFANASGVANALPQFPMVRYEVSGPAVAEYISYQSDNGQRRAVNAPLPWSTEFTSFGGQAFVISAQGAGPITCKILLDGNVVSNATATTGTPARTICSH</sequence>